<protein>
    <submittedName>
        <fullName evidence="2">Uncharacterized protein</fullName>
    </submittedName>
</protein>
<dbReference type="EMBL" id="BK032875">
    <property type="protein sequence ID" value="DAF65191.1"/>
    <property type="molecule type" value="Genomic_DNA"/>
</dbReference>
<evidence type="ECO:0000256" key="1">
    <source>
        <dbReference type="SAM" id="MobiDB-lite"/>
    </source>
</evidence>
<accession>A0A8S5TQ04</accession>
<organism evidence="2">
    <name type="scientific">Myoviridae sp. ct2AC8</name>
    <dbReference type="NCBI Taxonomy" id="2827655"/>
    <lineage>
        <taxon>Viruses</taxon>
        <taxon>Duplodnaviria</taxon>
        <taxon>Heunggongvirae</taxon>
        <taxon>Uroviricota</taxon>
        <taxon>Caudoviricetes</taxon>
    </lineage>
</organism>
<proteinExistence type="predicted"/>
<feature type="region of interest" description="Disordered" evidence="1">
    <location>
        <begin position="1"/>
        <end position="30"/>
    </location>
</feature>
<evidence type="ECO:0000313" key="2">
    <source>
        <dbReference type="EMBL" id="DAF65191.1"/>
    </source>
</evidence>
<name>A0A8S5TQ04_9CAUD</name>
<sequence>MNKGRGAPTPRRQNSRFCQRKPRAGWLPAL</sequence>
<reference evidence="2" key="1">
    <citation type="journal article" date="2021" name="Proc. Natl. Acad. Sci. U.S.A.">
        <title>A Catalog of Tens of Thousands of Viruses from Human Metagenomes Reveals Hidden Associations with Chronic Diseases.</title>
        <authorList>
            <person name="Tisza M.J."/>
            <person name="Buck C.B."/>
        </authorList>
    </citation>
    <scope>NUCLEOTIDE SEQUENCE</scope>
    <source>
        <strain evidence="2">Ct2AC8</strain>
    </source>
</reference>